<evidence type="ECO:0000313" key="14">
    <source>
        <dbReference type="EMBL" id="OMD47576.1"/>
    </source>
</evidence>
<dbReference type="CDD" id="cd00075">
    <property type="entry name" value="HATPase"/>
    <property type="match status" value="1"/>
</dbReference>
<dbReference type="InterPro" id="IPR003661">
    <property type="entry name" value="HisK_dim/P_dom"/>
</dbReference>
<dbReference type="SUPFAM" id="SSF55874">
    <property type="entry name" value="ATPase domain of HSP90 chaperone/DNA topoisomerase II/histidine kinase"/>
    <property type="match status" value="1"/>
</dbReference>
<dbReference type="SUPFAM" id="SSF47384">
    <property type="entry name" value="Homodimeric domain of signal transducing histidine kinase"/>
    <property type="match status" value="1"/>
</dbReference>
<gene>
    <name evidence="14" type="ORF">BSK56_13600</name>
</gene>
<dbReference type="InterPro" id="IPR005467">
    <property type="entry name" value="His_kinase_dom"/>
</dbReference>
<dbReference type="EC" id="2.7.13.3" evidence="3"/>
<keyword evidence="4" id="KW-0597">Phosphoprotein</keyword>
<reference evidence="14 15" key="1">
    <citation type="submission" date="2016-10" db="EMBL/GenBank/DDBJ databases">
        <title>Paenibacillus species isolates.</title>
        <authorList>
            <person name="Beno S.M."/>
        </authorList>
    </citation>
    <scope>NUCLEOTIDE SEQUENCE [LARGE SCALE GENOMIC DNA]</scope>
    <source>
        <strain evidence="14 15">FSL H7-0744</strain>
    </source>
</reference>
<evidence type="ECO:0000256" key="6">
    <source>
        <dbReference type="ARBA" id="ARBA00022692"/>
    </source>
</evidence>
<protein>
    <recommendedName>
        <fullName evidence="3">histidine kinase</fullName>
        <ecNumber evidence="3">2.7.13.3</ecNumber>
    </recommendedName>
</protein>
<dbReference type="Pfam" id="PF00512">
    <property type="entry name" value="HisKA"/>
    <property type="match status" value="1"/>
</dbReference>
<dbReference type="RefSeq" id="WP_076111021.1">
    <property type="nucleotide sequence ID" value="NZ_MPTB01000015.1"/>
</dbReference>
<organism evidence="14 15">
    <name type="scientific">Paenibacillus borealis</name>
    <dbReference type="NCBI Taxonomy" id="160799"/>
    <lineage>
        <taxon>Bacteria</taxon>
        <taxon>Bacillati</taxon>
        <taxon>Bacillota</taxon>
        <taxon>Bacilli</taxon>
        <taxon>Bacillales</taxon>
        <taxon>Paenibacillaceae</taxon>
        <taxon>Paenibacillus</taxon>
    </lineage>
</organism>
<evidence type="ECO:0000259" key="13">
    <source>
        <dbReference type="PROSITE" id="PS50109"/>
    </source>
</evidence>
<dbReference type="InterPro" id="IPR008358">
    <property type="entry name" value="Sig_transdc_His_kin/Pase_MprB"/>
</dbReference>
<accession>A0ABX3HAS1</accession>
<feature type="domain" description="Histidine kinase" evidence="13">
    <location>
        <begin position="88"/>
        <end position="294"/>
    </location>
</feature>
<dbReference type="Pfam" id="PF02518">
    <property type="entry name" value="HATPase_c"/>
    <property type="match status" value="1"/>
</dbReference>
<keyword evidence="9" id="KW-0067">ATP-binding</keyword>
<dbReference type="EMBL" id="MPTB01000015">
    <property type="protein sequence ID" value="OMD47576.1"/>
    <property type="molecule type" value="Genomic_DNA"/>
</dbReference>
<evidence type="ECO:0000313" key="15">
    <source>
        <dbReference type="Proteomes" id="UP000187412"/>
    </source>
</evidence>
<dbReference type="InterPro" id="IPR050398">
    <property type="entry name" value="HssS/ArlS-like"/>
</dbReference>
<comment type="subcellular location">
    <subcellularLocation>
        <location evidence="2">Membrane</location>
        <topology evidence="2">Multi-pass membrane protein</topology>
    </subcellularLocation>
</comment>
<evidence type="ECO:0000256" key="5">
    <source>
        <dbReference type="ARBA" id="ARBA00022679"/>
    </source>
</evidence>
<evidence type="ECO:0000256" key="1">
    <source>
        <dbReference type="ARBA" id="ARBA00000085"/>
    </source>
</evidence>
<dbReference type="PANTHER" id="PTHR45528:SF8">
    <property type="entry name" value="HISTIDINE KINASE"/>
    <property type="match status" value="1"/>
</dbReference>
<dbReference type="SMART" id="SM00388">
    <property type="entry name" value="HisKA"/>
    <property type="match status" value="1"/>
</dbReference>
<name>A0ABX3HAS1_PAEBO</name>
<dbReference type="Gene3D" id="3.30.565.10">
    <property type="entry name" value="Histidine kinase-like ATPase, C-terminal domain"/>
    <property type="match status" value="1"/>
</dbReference>
<keyword evidence="10" id="KW-1133">Transmembrane helix</keyword>
<evidence type="ECO:0000256" key="4">
    <source>
        <dbReference type="ARBA" id="ARBA00022553"/>
    </source>
</evidence>
<evidence type="ECO:0000256" key="2">
    <source>
        <dbReference type="ARBA" id="ARBA00004141"/>
    </source>
</evidence>
<dbReference type="PROSITE" id="PS50109">
    <property type="entry name" value="HIS_KIN"/>
    <property type="match status" value="1"/>
</dbReference>
<keyword evidence="6" id="KW-0812">Transmembrane</keyword>
<keyword evidence="7" id="KW-0547">Nucleotide-binding</keyword>
<evidence type="ECO:0000256" key="8">
    <source>
        <dbReference type="ARBA" id="ARBA00022777"/>
    </source>
</evidence>
<dbReference type="InterPro" id="IPR036097">
    <property type="entry name" value="HisK_dim/P_sf"/>
</dbReference>
<dbReference type="Gene3D" id="1.10.287.130">
    <property type="match status" value="1"/>
</dbReference>
<evidence type="ECO:0000256" key="3">
    <source>
        <dbReference type="ARBA" id="ARBA00012438"/>
    </source>
</evidence>
<dbReference type="InterPro" id="IPR003594">
    <property type="entry name" value="HATPase_dom"/>
</dbReference>
<dbReference type="PRINTS" id="PR01780">
    <property type="entry name" value="LANTIREGPROT"/>
</dbReference>
<dbReference type="Proteomes" id="UP000187412">
    <property type="component" value="Unassembled WGS sequence"/>
</dbReference>
<keyword evidence="8" id="KW-0418">Kinase</keyword>
<proteinExistence type="predicted"/>
<evidence type="ECO:0000256" key="11">
    <source>
        <dbReference type="ARBA" id="ARBA00023012"/>
    </source>
</evidence>
<evidence type="ECO:0000256" key="10">
    <source>
        <dbReference type="ARBA" id="ARBA00022989"/>
    </source>
</evidence>
<evidence type="ECO:0000256" key="12">
    <source>
        <dbReference type="ARBA" id="ARBA00023136"/>
    </source>
</evidence>
<comment type="caution">
    <text evidence="14">The sequence shown here is derived from an EMBL/GenBank/DDBJ whole genome shotgun (WGS) entry which is preliminary data.</text>
</comment>
<keyword evidence="15" id="KW-1185">Reference proteome</keyword>
<dbReference type="CDD" id="cd00082">
    <property type="entry name" value="HisKA"/>
    <property type="match status" value="1"/>
</dbReference>
<dbReference type="PANTHER" id="PTHR45528">
    <property type="entry name" value="SENSOR HISTIDINE KINASE CPXA"/>
    <property type="match status" value="1"/>
</dbReference>
<comment type="catalytic activity">
    <reaction evidence="1">
        <text>ATP + protein L-histidine = ADP + protein N-phospho-L-histidine.</text>
        <dbReference type="EC" id="2.7.13.3"/>
    </reaction>
</comment>
<dbReference type="SMART" id="SM00387">
    <property type="entry name" value="HATPase_c"/>
    <property type="match status" value="1"/>
</dbReference>
<dbReference type="InterPro" id="IPR036890">
    <property type="entry name" value="HATPase_C_sf"/>
</dbReference>
<keyword evidence="12" id="KW-0472">Membrane</keyword>
<sequence length="294" mass="33511">MLYIIILLAIMLVTLMFRLFSLRKQIRNITKQLIELSAGNMDKKLDISLIDKDVTLLAAEINKNLTKQRELRINMIRSGKHLKESIANISHDLRTPLTSMIGYLQLLQKGHVTLEQREQIVITLRKANHLQTLIKSFYELAVLDSEHIQPEFRNVNYSNVIMDTVAECATMFEQRGLHPQISLPEESVFVWTDEEMLRRILQNLLDNAARYAMSDIRITLLNNGRTELILTNAISSSQDINPARLFDRFYTSDVSRSAGSTGLGLSIVKILTDKLRGTVSAELIGDHLQIKIVL</sequence>
<evidence type="ECO:0000256" key="7">
    <source>
        <dbReference type="ARBA" id="ARBA00022741"/>
    </source>
</evidence>
<evidence type="ECO:0000256" key="9">
    <source>
        <dbReference type="ARBA" id="ARBA00022840"/>
    </source>
</evidence>
<keyword evidence="5" id="KW-0808">Transferase</keyword>
<keyword evidence="11" id="KW-0902">Two-component regulatory system</keyword>